<evidence type="ECO:0000313" key="9">
    <source>
        <dbReference type="EMBL" id="TMI87050.1"/>
    </source>
</evidence>
<dbReference type="PANTHER" id="PTHR43884:SF37">
    <property type="entry name" value="ACYL-COA DEHYDROGENASE"/>
    <property type="match status" value="1"/>
</dbReference>
<evidence type="ECO:0000259" key="8">
    <source>
        <dbReference type="Pfam" id="PF02771"/>
    </source>
</evidence>
<dbReference type="InterPro" id="IPR037069">
    <property type="entry name" value="AcylCoA_DH/ox_N_sf"/>
</dbReference>
<feature type="domain" description="Acyl-CoA oxidase/dehydrogenase middle" evidence="7">
    <location>
        <begin position="127"/>
        <end position="231"/>
    </location>
</feature>
<reference evidence="9 10" key="1">
    <citation type="journal article" date="2019" name="Nat. Microbiol.">
        <title>Mediterranean grassland soil C-N compound turnover is dependent on rainfall and depth, and is mediated by genomically divergent microorganisms.</title>
        <authorList>
            <person name="Diamond S."/>
            <person name="Andeer P.F."/>
            <person name="Li Z."/>
            <person name="Crits-Christoph A."/>
            <person name="Burstein D."/>
            <person name="Anantharaman K."/>
            <person name="Lane K.R."/>
            <person name="Thomas B.C."/>
            <person name="Pan C."/>
            <person name="Northen T.R."/>
            <person name="Banfield J.F."/>
        </authorList>
    </citation>
    <scope>NUCLEOTIDE SEQUENCE [LARGE SCALE GENOMIC DNA]</scope>
    <source>
        <strain evidence="9">NP_3</strain>
    </source>
</reference>
<keyword evidence="4 5" id="KW-0274">FAD</keyword>
<protein>
    <submittedName>
        <fullName evidence="9">Acyl-CoA dehydrogenase</fullName>
    </submittedName>
</protein>
<gene>
    <name evidence="9" type="ORF">E6H00_16840</name>
</gene>
<dbReference type="Pfam" id="PF00441">
    <property type="entry name" value="Acyl-CoA_dh_1"/>
    <property type="match status" value="1"/>
</dbReference>
<dbReference type="Proteomes" id="UP000318509">
    <property type="component" value="Unassembled WGS sequence"/>
</dbReference>
<dbReference type="PIRSF" id="PIRSF016578">
    <property type="entry name" value="HsaA"/>
    <property type="match status" value="1"/>
</dbReference>
<evidence type="ECO:0000256" key="2">
    <source>
        <dbReference type="ARBA" id="ARBA00009347"/>
    </source>
</evidence>
<evidence type="ECO:0000256" key="3">
    <source>
        <dbReference type="ARBA" id="ARBA00022630"/>
    </source>
</evidence>
<dbReference type="GO" id="GO:0050660">
    <property type="term" value="F:flavin adenine dinucleotide binding"/>
    <property type="evidence" value="ECO:0007669"/>
    <property type="project" value="InterPro"/>
</dbReference>
<sequence length="404" mass="43824">MGPFAITPAQERLRDVAREFAGRVVAPAAADLDRRADPRECFSPAIVEEASKAGLRTLTLPPELGGQGADSLTAAIVIEELAKADLGVSVIFAQVLKIAQTLHKACTAAQRQRFLHPFRDDPNFLLAIAITEPETSSDYIIPVRAPGARFRTVAVRRDRGWVVTGKKHFISNGSRAGLYLVFAQTEPGKGLVEGATCFLLTRDMPGFTIGAVHDKMGERLVNNAELIFRDCFVPDDHVLGRVGGGFDVLVEFFPASNAYAAASVLGVAEAAYDRTLEWTGTRVQGGRPLLDHDLVAADVAEMRMLLDAARAYTYQAAWAADHRDHGWDPTLGAFPKVFASQVAWRVVTTALELHGGYGYMRERGLEKLLRDAAAFFHSDGANRSLLLKGAGFIRQAQGRSRPAG</sequence>
<evidence type="ECO:0000256" key="1">
    <source>
        <dbReference type="ARBA" id="ARBA00001974"/>
    </source>
</evidence>
<dbReference type="SUPFAM" id="SSF56645">
    <property type="entry name" value="Acyl-CoA dehydrogenase NM domain-like"/>
    <property type="match status" value="1"/>
</dbReference>
<dbReference type="Gene3D" id="1.20.140.10">
    <property type="entry name" value="Butyryl-CoA Dehydrogenase, subunit A, domain 3"/>
    <property type="match status" value="1"/>
</dbReference>
<dbReference type="EMBL" id="VBAK01000168">
    <property type="protein sequence ID" value="TMI87050.1"/>
    <property type="molecule type" value="Genomic_DNA"/>
</dbReference>
<dbReference type="Gene3D" id="2.40.110.10">
    <property type="entry name" value="Butyryl-CoA Dehydrogenase, subunit A, domain 2"/>
    <property type="match status" value="1"/>
</dbReference>
<keyword evidence="5" id="KW-0560">Oxidoreductase</keyword>
<dbReference type="PANTHER" id="PTHR43884">
    <property type="entry name" value="ACYL-COA DEHYDROGENASE"/>
    <property type="match status" value="1"/>
</dbReference>
<feature type="domain" description="Acyl-CoA dehydrogenase/oxidase C-terminal" evidence="6">
    <location>
        <begin position="243"/>
        <end position="382"/>
    </location>
</feature>
<comment type="similarity">
    <text evidence="2 5">Belongs to the acyl-CoA dehydrogenase family.</text>
</comment>
<dbReference type="GO" id="GO:0003995">
    <property type="term" value="F:acyl-CoA dehydrogenase activity"/>
    <property type="evidence" value="ECO:0007669"/>
    <property type="project" value="InterPro"/>
</dbReference>
<feature type="domain" description="Acyl-CoA dehydrogenase/oxidase N-terminal" evidence="8">
    <location>
        <begin position="7"/>
        <end position="117"/>
    </location>
</feature>
<dbReference type="SUPFAM" id="SSF47203">
    <property type="entry name" value="Acyl-CoA dehydrogenase C-terminal domain-like"/>
    <property type="match status" value="1"/>
</dbReference>
<organism evidence="9 10">
    <name type="scientific">Candidatus Segetimicrobium genomatis</name>
    <dbReference type="NCBI Taxonomy" id="2569760"/>
    <lineage>
        <taxon>Bacteria</taxon>
        <taxon>Bacillati</taxon>
        <taxon>Candidatus Sysuimicrobiota</taxon>
        <taxon>Candidatus Sysuimicrobiia</taxon>
        <taxon>Candidatus Sysuimicrobiales</taxon>
        <taxon>Candidatus Segetimicrobiaceae</taxon>
        <taxon>Candidatus Segetimicrobium</taxon>
    </lineage>
</organism>
<dbReference type="InterPro" id="IPR046373">
    <property type="entry name" value="Acyl-CoA_Oxase/DH_mid-dom_sf"/>
</dbReference>
<comment type="cofactor">
    <cofactor evidence="1 5">
        <name>FAD</name>
        <dbReference type="ChEBI" id="CHEBI:57692"/>
    </cofactor>
</comment>
<evidence type="ECO:0000256" key="4">
    <source>
        <dbReference type="ARBA" id="ARBA00022827"/>
    </source>
</evidence>
<comment type="caution">
    <text evidence="9">The sequence shown here is derived from an EMBL/GenBank/DDBJ whole genome shotgun (WGS) entry which is preliminary data.</text>
</comment>
<dbReference type="InterPro" id="IPR006089">
    <property type="entry name" value="Acyl-CoA_DH_CS"/>
</dbReference>
<dbReference type="InterPro" id="IPR013786">
    <property type="entry name" value="AcylCoA_DH/ox_N"/>
</dbReference>
<accession>A0A537JU71</accession>
<evidence type="ECO:0000259" key="7">
    <source>
        <dbReference type="Pfam" id="PF02770"/>
    </source>
</evidence>
<evidence type="ECO:0000256" key="5">
    <source>
        <dbReference type="RuleBase" id="RU362125"/>
    </source>
</evidence>
<dbReference type="InterPro" id="IPR006091">
    <property type="entry name" value="Acyl-CoA_Oxase/DH_mid-dom"/>
</dbReference>
<keyword evidence="3 5" id="KW-0285">Flavoprotein</keyword>
<dbReference type="Pfam" id="PF02770">
    <property type="entry name" value="Acyl-CoA_dh_M"/>
    <property type="match status" value="1"/>
</dbReference>
<dbReference type="InterPro" id="IPR036250">
    <property type="entry name" value="AcylCo_DH-like_C"/>
</dbReference>
<dbReference type="Gene3D" id="1.10.540.10">
    <property type="entry name" value="Acyl-CoA dehydrogenase/oxidase, N-terminal domain"/>
    <property type="match status" value="1"/>
</dbReference>
<dbReference type="InterPro" id="IPR009075">
    <property type="entry name" value="AcylCo_DH/oxidase_C"/>
</dbReference>
<evidence type="ECO:0000313" key="10">
    <source>
        <dbReference type="Proteomes" id="UP000318509"/>
    </source>
</evidence>
<dbReference type="InterPro" id="IPR009100">
    <property type="entry name" value="AcylCoA_DH/oxidase_NM_dom_sf"/>
</dbReference>
<proteinExistence type="inferred from homology"/>
<evidence type="ECO:0000259" key="6">
    <source>
        <dbReference type="Pfam" id="PF00441"/>
    </source>
</evidence>
<dbReference type="Pfam" id="PF02771">
    <property type="entry name" value="Acyl-CoA_dh_N"/>
    <property type="match status" value="1"/>
</dbReference>
<name>A0A537JU71_9BACT</name>
<dbReference type="PROSITE" id="PS00073">
    <property type="entry name" value="ACYL_COA_DH_2"/>
    <property type="match status" value="1"/>
</dbReference>
<dbReference type="AlphaFoldDB" id="A0A537JU71"/>